<dbReference type="GO" id="GO:0007165">
    <property type="term" value="P:signal transduction"/>
    <property type="evidence" value="ECO:0007669"/>
    <property type="project" value="UniProtKB-KW"/>
</dbReference>
<feature type="transmembrane region" description="Helical" evidence="3">
    <location>
        <begin position="21"/>
        <end position="43"/>
    </location>
</feature>
<organism evidence="5 6">
    <name type="scientific">Geoalkalibacter ferrihydriticus DSM 17813</name>
    <dbReference type="NCBI Taxonomy" id="1121915"/>
    <lineage>
        <taxon>Bacteria</taxon>
        <taxon>Pseudomonadati</taxon>
        <taxon>Thermodesulfobacteriota</taxon>
        <taxon>Desulfuromonadia</taxon>
        <taxon>Desulfuromonadales</taxon>
        <taxon>Geoalkalibacteraceae</taxon>
        <taxon>Geoalkalibacter</taxon>
    </lineage>
</organism>
<keyword evidence="3" id="KW-1133">Transmembrane helix</keyword>
<evidence type="ECO:0000259" key="4">
    <source>
        <dbReference type="PROSITE" id="PS50111"/>
    </source>
</evidence>
<dbReference type="Pfam" id="PF00015">
    <property type="entry name" value="MCPsignal"/>
    <property type="match status" value="1"/>
</dbReference>
<evidence type="ECO:0000256" key="1">
    <source>
        <dbReference type="ARBA" id="ARBA00023224"/>
    </source>
</evidence>
<dbReference type="EMBL" id="JWJD01000001">
    <property type="protein sequence ID" value="KIH77227.1"/>
    <property type="molecule type" value="Genomic_DNA"/>
</dbReference>
<proteinExistence type="predicted"/>
<evidence type="ECO:0000256" key="3">
    <source>
        <dbReference type="SAM" id="Phobius"/>
    </source>
</evidence>
<feature type="domain" description="Methyl-accepting transducer" evidence="4">
    <location>
        <begin position="144"/>
        <end position="343"/>
    </location>
</feature>
<dbReference type="AlphaFoldDB" id="A0A0C2HWR6"/>
<feature type="transmembrane region" description="Helical" evidence="3">
    <location>
        <begin position="55"/>
        <end position="74"/>
    </location>
</feature>
<dbReference type="PANTHER" id="PTHR32089">
    <property type="entry name" value="METHYL-ACCEPTING CHEMOTAXIS PROTEIN MCPB"/>
    <property type="match status" value="1"/>
</dbReference>
<dbReference type="SUPFAM" id="SSF58104">
    <property type="entry name" value="Methyl-accepting chemotaxis protein (MCP) signaling domain"/>
    <property type="match status" value="1"/>
</dbReference>
<gene>
    <name evidence="5" type="ORF">GFER_00155</name>
</gene>
<protein>
    <recommendedName>
        <fullName evidence="4">Methyl-accepting transducer domain-containing protein</fullName>
    </recommendedName>
</protein>
<dbReference type="InterPro" id="IPR004089">
    <property type="entry name" value="MCPsignal_dom"/>
</dbReference>
<keyword evidence="3" id="KW-0472">Membrane</keyword>
<dbReference type="SMART" id="SM00283">
    <property type="entry name" value="MA"/>
    <property type="match status" value="1"/>
</dbReference>
<dbReference type="Proteomes" id="UP000035068">
    <property type="component" value="Unassembled WGS sequence"/>
</dbReference>
<evidence type="ECO:0000313" key="6">
    <source>
        <dbReference type="Proteomes" id="UP000035068"/>
    </source>
</evidence>
<evidence type="ECO:0000313" key="5">
    <source>
        <dbReference type="EMBL" id="KIH77227.1"/>
    </source>
</evidence>
<dbReference type="PANTHER" id="PTHR32089:SF112">
    <property type="entry name" value="LYSOZYME-LIKE PROTEIN-RELATED"/>
    <property type="match status" value="1"/>
</dbReference>
<comment type="caution">
    <text evidence="5">The sequence shown here is derived from an EMBL/GenBank/DDBJ whole genome shotgun (WGS) entry which is preliminary data.</text>
</comment>
<sequence length="425" mass="47206">MKIDTNLPGKILDFPTGLLRMFATLLCGMTIVSVCAYFVHPWVIRLSPLSNAFDVALTGALASIATFTLVALIYRKKLTIINQDTHCKHNHCSAQHLLIRENYIQTVSDLSQYNAVLGGQLRETIGQTETAVMGVVGRMVIIHEHSSSQVDRIGSSSQKSSELITVTQEQVRKNQQVIQALNTFSDSQTDQLRDNLFRIQKLSDEMELMQPMVKEIAKIADNTNLLAINASVEAARAGNAGKGFAVVANEVRRLSNQSNKVAKEIAERITRVTGQAQIETENARRSIANNEDSQKFTALAGNLSDIEGRFKNASVHLEEMIKGIDEANRLIVEEVSIVLGEIQFQDVLRQRLENVNNGLECQSEFAGQTRLWLEGNAEFPAKRLNDHLTELKSRYVMQEQQTTHNAILGGQADAECGSNQKIELF</sequence>
<dbReference type="Gene3D" id="1.10.287.950">
    <property type="entry name" value="Methyl-accepting chemotaxis protein"/>
    <property type="match status" value="1"/>
</dbReference>
<keyword evidence="1 2" id="KW-0807">Transducer</keyword>
<name>A0A0C2HWR6_9BACT</name>
<keyword evidence="3" id="KW-0812">Transmembrane</keyword>
<keyword evidence="6" id="KW-1185">Reference proteome</keyword>
<accession>A0A0C2HWR6</accession>
<dbReference type="RefSeq" id="WP_040094988.1">
    <property type="nucleotide sequence ID" value="NZ_JWJD01000001.1"/>
</dbReference>
<evidence type="ECO:0000256" key="2">
    <source>
        <dbReference type="PROSITE-ProRule" id="PRU00284"/>
    </source>
</evidence>
<reference evidence="5 6" key="1">
    <citation type="submission" date="2014-12" db="EMBL/GenBank/DDBJ databases">
        <title>Genomes of Geoalkalibacter ferrihydriticus and Geoalkalibacter subterraneus, two haloalkaliphilic metal-reducing members of the Geobacteraceae.</title>
        <authorList>
            <person name="Badalamenti J.P."/>
            <person name="Torres C.I."/>
            <person name="Krajmalnik-Brown R."/>
            <person name="Bond D.R."/>
        </authorList>
    </citation>
    <scope>NUCLEOTIDE SEQUENCE [LARGE SCALE GENOMIC DNA]</scope>
    <source>
        <strain evidence="5 6">DSM 17813</strain>
    </source>
</reference>
<dbReference type="PROSITE" id="PS50111">
    <property type="entry name" value="CHEMOTAXIS_TRANSDUC_2"/>
    <property type="match status" value="1"/>
</dbReference>
<dbReference type="GO" id="GO:0016020">
    <property type="term" value="C:membrane"/>
    <property type="evidence" value="ECO:0007669"/>
    <property type="project" value="InterPro"/>
</dbReference>